<dbReference type="EMBL" id="AHZU02001540">
    <property type="protein sequence ID" value="KFG31309.1"/>
    <property type="molecule type" value="Genomic_DNA"/>
</dbReference>
<gene>
    <name evidence="2" type="ORF">TGDOM2_256950</name>
</gene>
<reference evidence="2 3" key="1">
    <citation type="submission" date="2014-02" db="EMBL/GenBank/DDBJ databases">
        <authorList>
            <person name="Sibley D."/>
            <person name="Venepally P."/>
            <person name="Karamycheva S."/>
            <person name="Hadjithomas M."/>
            <person name="Khan A."/>
            <person name="Brunk B."/>
            <person name="Roos D."/>
            <person name="Caler E."/>
            <person name="Lorenzi H."/>
        </authorList>
    </citation>
    <scope>NUCLEOTIDE SEQUENCE [LARGE SCALE GENOMIC DNA]</scope>
    <source>
        <strain evidence="2 3">GAB2-2007-GAL-DOM2</strain>
    </source>
</reference>
<accession>A0A086JGP1</accession>
<sequence length="191" mass="20509">MLVSPKSESLGFVFISAFPLTAPVHVHAVSSLDSEWIPALSLSRGKMGLLVLVATGEKRDDILQMSPSAVAKRTLATSSVQADKGKLPASSLAGAFRSGLPAELRKRDASGWERARRNRTQLASSLLAAPPSWGEYAACNAGDDDEEAKEEEAEGGEAEDNNEADDEDGDDEEGEREEHGDAKEDKQREQD</sequence>
<organism evidence="2 3">
    <name type="scientific">Toxoplasma gondii GAB2-2007-GAL-DOM2</name>
    <dbReference type="NCBI Taxonomy" id="1130820"/>
    <lineage>
        <taxon>Eukaryota</taxon>
        <taxon>Sar</taxon>
        <taxon>Alveolata</taxon>
        <taxon>Apicomplexa</taxon>
        <taxon>Conoidasida</taxon>
        <taxon>Coccidia</taxon>
        <taxon>Eucoccidiorida</taxon>
        <taxon>Eimeriorina</taxon>
        <taxon>Sarcocystidae</taxon>
        <taxon>Toxoplasma</taxon>
    </lineage>
</organism>
<evidence type="ECO:0000313" key="2">
    <source>
        <dbReference type="EMBL" id="KFG31309.1"/>
    </source>
</evidence>
<proteinExistence type="predicted"/>
<dbReference type="VEuPathDB" id="ToxoDB:TGDOM2_256950"/>
<protein>
    <submittedName>
        <fullName evidence="2">Uncharacterized protein</fullName>
    </submittedName>
</protein>
<evidence type="ECO:0000256" key="1">
    <source>
        <dbReference type="SAM" id="MobiDB-lite"/>
    </source>
</evidence>
<comment type="caution">
    <text evidence="2">The sequence shown here is derived from an EMBL/GenBank/DDBJ whole genome shotgun (WGS) entry which is preliminary data.</text>
</comment>
<evidence type="ECO:0000313" key="3">
    <source>
        <dbReference type="Proteomes" id="UP000028837"/>
    </source>
</evidence>
<feature type="compositionally biased region" description="Basic and acidic residues" evidence="1">
    <location>
        <begin position="176"/>
        <end position="191"/>
    </location>
</feature>
<dbReference type="Proteomes" id="UP000028837">
    <property type="component" value="Unassembled WGS sequence"/>
</dbReference>
<name>A0A086JGP1_TOXGO</name>
<feature type="compositionally biased region" description="Acidic residues" evidence="1">
    <location>
        <begin position="142"/>
        <end position="175"/>
    </location>
</feature>
<feature type="region of interest" description="Disordered" evidence="1">
    <location>
        <begin position="134"/>
        <end position="191"/>
    </location>
</feature>
<dbReference type="AlphaFoldDB" id="A0A086JGP1"/>